<dbReference type="Proteomes" id="UP000799424">
    <property type="component" value="Unassembled WGS sequence"/>
</dbReference>
<evidence type="ECO:0000256" key="1">
    <source>
        <dbReference type="SAM" id="MobiDB-lite"/>
    </source>
</evidence>
<keyword evidence="3" id="KW-1185">Reference proteome</keyword>
<proteinExistence type="predicted"/>
<dbReference type="AlphaFoldDB" id="A0A6A7AHD7"/>
<evidence type="ECO:0000313" key="3">
    <source>
        <dbReference type="Proteomes" id="UP000799424"/>
    </source>
</evidence>
<protein>
    <submittedName>
        <fullName evidence="2">Uncharacterized protein</fullName>
    </submittedName>
</protein>
<dbReference type="EMBL" id="MU006217">
    <property type="protein sequence ID" value="KAF2832077.1"/>
    <property type="molecule type" value="Genomic_DNA"/>
</dbReference>
<reference evidence="2" key="1">
    <citation type="journal article" date="2020" name="Stud. Mycol.">
        <title>101 Dothideomycetes genomes: a test case for predicting lifestyles and emergence of pathogens.</title>
        <authorList>
            <person name="Haridas S."/>
            <person name="Albert R."/>
            <person name="Binder M."/>
            <person name="Bloem J."/>
            <person name="Labutti K."/>
            <person name="Salamov A."/>
            <person name="Andreopoulos B."/>
            <person name="Baker S."/>
            <person name="Barry K."/>
            <person name="Bills G."/>
            <person name="Bluhm B."/>
            <person name="Cannon C."/>
            <person name="Castanera R."/>
            <person name="Culley D."/>
            <person name="Daum C."/>
            <person name="Ezra D."/>
            <person name="Gonzalez J."/>
            <person name="Henrissat B."/>
            <person name="Kuo A."/>
            <person name="Liang C."/>
            <person name="Lipzen A."/>
            <person name="Lutzoni F."/>
            <person name="Magnuson J."/>
            <person name="Mondo S."/>
            <person name="Nolan M."/>
            <person name="Ohm R."/>
            <person name="Pangilinan J."/>
            <person name="Park H.-J."/>
            <person name="Ramirez L."/>
            <person name="Alfaro M."/>
            <person name="Sun H."/>
            <person name="Tritt A."/>
            <person name="Yoshinaga Y."/>
            <person name="Zwiers L.-H."/>
            <person name="Turgeon B."/>
            <person name="Goodwin S."/>
            <person name="Spatafora J."/>
            <person name="Crous P."/>
            <person name="Grigoriev I."/>
        </authorList>
    </citation>
    <scope>NUCLEOTIDE SEQUENCE</scope>
    <source>
        <strain evidence="2">CBS 113818</strain>
    </source>
</reference>
<organism evidence="2 3">
    <name type="scientific">Ophiobolus disseminans</name>
    <dbReference type="NCBI Taxonomy" id="1469910"/>
    <lineage>
        <taxon>Eukaryota</taxon>
        <taxon>Fungi</taxon>
        <taxon>Dikarya</taxon>
        <taxon>Ascomycota</taxon>
        <taxon>Pezizomycotina</taxon>
        <taxon>Dothideomycetes</taxon>
        <taxon>Pleosporomycetidae</taxon>
        <taxon>Pleosporales</taxon>
        <taxon>Pleosporineae</taxon>
        <taxon>Phaeosphaeriaceae</taxon>
        <taxon>Ophiobolus</taxon>
    </lineage>
</organism>
<accession>A0A6A7AHD7</accession>
<feature type="region of interest" description="Disordered" evidence="1">
    <location>
        <begin position="54"/>
        <end position="80"/>
    </location>
</feature>
<sequence length="265" mass="30646">MAPETKKRKIDEDVDLWMSVEVHLSERFDVYPIELQKPSKQDFETRLRATEKATYGKLSSAAPTLRSRKTAPSCPSTTATRHRRTVIFTKTVDRQIWQLSLHSPTTGIWNQKASIAMKARETRRNTHTEVKQEDDEGNHDIYLHEAMFAHRKYHEPSFLALPSHIVDDAELSACIHCPYRYPYHWPKNGMDAMCYTCTQQLVKEYGQIGWGFDDRGALALLTKQKLRVPDQYAAHEAAKYDVTSSRKIEAEEFLAVYVQVREIQS</sequence>
<name>A0A6A7AHD7_9PLEO</name>
<gene>
    <name evidence="2" type="ORF">CC86DRAFT_85880</name>
</gene>
<evidence type="ECO:0000313" key="2">
    <source>
        <dbReference type="EMBL" id="KAF2832077.1"/>
    </source>
</evidence>